<dbReference type="Gene3D" id="3.40.50.300">
    <property type="entry name" value="P-loop containing nucleotide triphosphate hydrolases"/>
    <property type="match status" value="2"/>
</dbReference>
<dbReference type="FunFam" id="3.40.50.300:FF:000984">
    <property type="entry name" value="Chromosome partition protein Smc"/>
    <property type="match status" value="1"/>
</dbReference>
<feature type="binding site" evidence="7">
    <location>
        <begin position="32"/>
        <end position="39"/>
    </location>
    <ligand>
        <name>ATP</name>
        <dbReference type="ChEBI" id="CHEBI:30616"/>
    </ligand>
</feature>
<dbReference type="Proteomes" id="UP000076490">
    <property type="component" value="Unassembled WGS sequence"/>
</dbReference>
<dbReference type="GO" id="GO:0006260">
    <property type="term" value="P:DNA replication"/>
    <property type="evidence" value="ECO:0007669"/>
    <property type="project" value="UniProtKB-UniRule"/>
</dbReference>
<feature type="coiled-coil region" evidence="7">
    <location>
        <begin position="771"/>
        <end position="908"/>
    </location>
</feature>
<keyword evidence="4 7" id="KW-0067">ATP-binding</keyword>
<dbReference type="InterPro" id="IPR036277">
    <property type="entry name" value="SMC_hinge_sf"/>
</dbReference>
<dbReference type="Pfam" id="PF02463">
    <property type="entry name" value="SMC_N"/>
    <property type="match status" value="1"/>
</dbReference>
<dbReference type="Gene3D" id="1.20.1060.20">
    <property type="match status" value="1"/>
</dbReference>
<name>A0A163F9S7_9BACL</name>
<comment type="function">
    <text evidence="7">Required for chromosome condensation and partitioning.</text>
</comment>
<keyword evidence="6 7" id="KW-0238">DNA-binding</keyword>
<feature type="coiled-coil region" evidence="7">
    <location>
        <begin position="290"/>
        <end position="454"/>
    </location>
</feature>
<comment type="subcellular location">
    <subcellularLocation>
        <location evidence="1 7">Cytoplasm</location>
    </subcellularLocation>
</comment>
<evidence type="ECO:0000256" key="7">
    <source>
        <dbReference type="HAMAP-Rule" id="MF_01894"/>
    </source>
</evidence>
<dbReference type="InterPro" id="IPR011890">
    <property type="entry name" value="SMC_prok"/>
</dbReference>
<feature type="region of interest" description="Disordered" evidence="8">
    <location>
        <begin position="252"/>
        <end position="273"/>
    </location>
</feature>
<dbReference type="GO" id="GO:0030261">
    <property type="term" value="P:chromosome condensation"/>
    <property type="evidence" value="ECO:0007669"/>
    <property type="project" value="InterPro"/>
</dbReference>
<dbReference type="InterPro" id="IPR010935">
    <property type="entry name" value="SMC_hinge"/>
</dbReference>
<gene>
    <name evidence="7" type="primary">smc</name>
    <name evidence="10" type="ORF">AV656_04485</name>
</gene>
<dbReference type="Pfam" id="PF06470">
    <property type="entry name" value="SMC_hinge"/>
    <property type="match status" value="1"/>
</dbReference>
<evidence type="ECO:0000313" key="11">
    <source>
        <dbReference type="Proteomes" id="UP000076490"/>
    </source>
</evidence>
<dbReference type="GO" id="GO:0005524">
    <property type="term" value="F:ATP binding"/>
    <property type="evidence" value="ECO:0007669"/>
    <property type="project" value="UniProtKB-UniRule"/>
</dbReference>
<reference evidence="10 11" key="1">
    <citation type="submission" date="2016-01" db="EMBL/GenBank/DDBJ databases">
        <title>Whole genome sequencing of Bhargavaea cecembensis T14.</title>
        <authorList>
            <person name="Hong K.W."/>
        </authorList>
    </citation>
    <scope>NUCLEOTIDE SEQUENCE [LARGE SCALE GENOMIC DNA]</scope>
    <source>
        <strain evidence="10 11">T14</strain>
    </source>
</reference>
<dbReference type="SUPFAM" id="SSF75553">
    <property type="entry name" value="Smc hinge domain"/>
    <property type="match status" value="1"/>
</dbReference>
<comment type="subunit">
    <text evidence="7">Homodimer.</text>
</comment>
<feature type="compositionally biased region" description="Basic and acidic residues" evidence="8">
    <location>
        <begin position="261"/>
        <end position="273"/>
    </location>
</feature>
<dbReference type="HAMAP" id="MF_01894">
    <property type="entry name" value="Smc_prok"/>
    <property type="match status" value="1"/>
</dbReference>
<feature type="domain" description="SMC hinge" evidence="9">
    <location>
        <begin position="520"/>
        <end position="639"/>
    </location>
</feature>
<dbReference type="GO" id="GO:0003677">
    <property type="term" value="F:DNA binding"/>
    <property type="evidence" value="ECO:0007669"/>
    <property type="project" value="UniProtKB-UniRule"/>
</dbReference>
<dbReference type="GO" id="GO:0005694">
    <property type="term" value="C:chromosome"/>
    <property type="evidence" value="ECO:0007669"/>
    <property type="project" value="InterPro"/>
</dbReference>
<dbReference type="GO" id="GO:0007059">
    <property type="term" value="P:chromosome segregation"/>
    <property type="evidence" value="ECO:0007669"/>
    <property type="project" value="UniProtKB-UniRule"/>
</dbReference>
<dbReference type="EMBL" id="LQNT01000009">
    <property type="protein sequence ID" value="KZE38187.1"/>
    <property type="molecule type" value="Genomic_DNA"/>
</dbReference>
<evidence type="ECO:0000313" key="10">
    <source>
        <dbReference type="EMBL" id="KZE38187.1"/>
    </source>
</evidence>
<evidence type="ECO:0000259" key="9">
    <source>
        <dbReference type="SMART" id="SM00968"/>
    </source>
</evidence>
<sequence length="1202" mass="133113">MYLKRLEIIGFKSFGERIGLDFVPGVTAVVGPNGSGKSNITDAIRWVLGEQSAKTLRGGKMEDVIFSGSDSRKALNFAEVTLILDNSDGRVPLDFSEISVTRRVFRSGDSEYQINRQDCRLRDIVDLFMDSGLGKEAFSVISQGRVDEILNSKPEDRRAIFEEAAGVLKYKQRRRKAEHKLFETEDNLNRVLDILHELDGRLEPLRIQASAAKDYLAMSGELSEIGTALLSHDIRENEKQLAEIRKRLEEATGLEQATAEEAARHESELGRHRSEAETLAARIDGLHTALAEAAANVEKWEGRKQVLAERKTHAERQLERLREDLAETVEAAERLRQRKEQAGQEANIRKKALREIRSEIRRLQEVMDRPLDETARKIDELKSAYIELLNEEAAVKNELKHLGQQLEYQAVSAERNRTRAGEARAEWEEASAALAEAERELTALKERLSAVRSDETDLASSREQTAAELNGKQEQLYKAYSLLEKLKGRREALLSMEAEFAGFHTGVREVLRAAESNRLDGIEGAVASLVDVKKEFAGAAETALGAAAQNIVTVTEADARRAIGYLKNSRKGRATFLPLSVMKPRRVDASSLSRASSHGDFVGTGDTVVTAEQKYMPIVQNLLGNVLISRTLKGANEIAGMTGHRYRVVTLDGDVVNAGGSMTGGGTDRGNPIFMRKAELEQVTEDAGRLEKSIGNAEKAIALLKQQLAEESGNHERVREEREALTEKEVASVGRVAELKAAERRLADRLSLFGDEESGTTVLASGIRDRILEAESRQTSLKEELGRASKEIEEMTGLYEEGRTERDRMNNRLGELRQEAAVLAEQLAQAESAAASVEEELSGRLARAERLREEMEWTAGGDAGSSPEEAENELREWKEKKAALEKDLSAALDQRESLQQSIASAEGRFRRAAETRATHSASVRESELIAGRITYELESLRSSLEDDYGIDELPVEGIRFPENLGPEEARRKVRLLKQSIEELGPVNTASIEEFETVSERHAFLTDQRNDLLEAKETLESAIDEMDTEVTERFSSTFHAVSRQFGIVFKELFGGGRTELVLTDPDDMLRTGIDIVACPPGKKLQNLSLLSGGERALTAIALLFAILKVRPVPFCVLDEVEAALDEANVLRYSDYLKKFSSETQFIVITHRKGTMEGADVLYGITMQESGISKPVSVRLTEGSEVEYEEPVPSVGAGTEGAGL</sequence>
<dbReference type="GO" id="GO:0016887">
    <property type="term" value="F:ATP hydrolysis activity"/>
    <property type="evidence" value="ECO:0007669"/>
    <property type="project" value="InterPro"/>
</dbReference>
<keyword evidence="3 7" id="KW-0547">Nucleotide-binding</keyword>
<dbReference type="RefSeq" id="WP_063179436.1">
    <property type="nucleotide sequence ID" value="NZ_LQNT01000009.1"/>
</dbReference>
<evidence type="ECO:0000256" key="2">
    <source>
        <dbReference type="ARBA" id="ARBA00022490"/>
    </source>
</evidence>
<dbReference type="FunFam" id="3.40.50.300:FF:000901">
    <property type="entry name" value="Chromosome partition protein Smc"/>
    <property type="match status" value="1"/>
</dbReference>
<comment type="domain">
    <text evidence="7">Contains large globular domains required for ATP hydrolysis at each terminus and a third globular domain forming a flexible hinge near the middle of the molecule. These domains are separated by coiled-coil structures.</text>
</comment>
<protein>
    <recommendedName>
        <fullName evidence="7">Chromosome partition protein Smc</fullName>
    </recommendedName>
</protein>
<evidence type="ECO:0000256" key="8">
    <source>
        <dbReference type="SAM" id="MobiDB-lite"/>
    </source>
</evidence>
<dbReference type="InterPro" id="IPR024704">
    <property type="entry name" value="SMC"/>
</dbReference>
<comment type="caution">
    <text evidence="10">The sequence shown here is derived from an EMBL/GenBank/DDBJ whole genome shotgun (WGS) entry which is preliminary data.</text>
</comment>
<dbReference type="SUPFAM" id="SSF52540">
    <property type="entry name" value="P-loop containing nucleoside triphosphate hydrolases"/>
    <property type="match status" value="1"/>
</dbReference>
<evidence type="ECO:0000256" key="1">
    <source>
        <dbReference type="ARBA" id="ARBA00004496"/>
    </source>
</evidence>
<dbReference type="GO" id="GO:0007062">
    <property type="term" value="P:sister chromatid cohesion"/>
    <property type="evidence" value="ECO:0007669"/>
    <property type="project" value="InterPro"/>
</dbReference>
<keyword evidence="2 7" id="KW-0963">Cytoplasm</keyword>
<dbReference type="CDD" id="cd03278">
    <property type="entry name" value="ABC_SMC_barmotin"/>
    <property type="match status" value="2"/>
</dbReference>
<dbReference type="NCBIfam" id="TIGR02168">
    <property type="entry name" value="SMC_prok_B"/>
    <property type="match status" value="1"/>
</dbReference>
<evidence type="ECO:0000256" key="3">
    <source>
        <dbReference type="ARBA" id="ARBA00022741"/>
    </source>
</evidence>
<dbReference type="Gene3D" id="3.30.70.1620">
    <property type="match status" value="1"/>
</dbReference>
<dbReference type="SMART" id="SM00968">
    <property type="entry name" value="SMC_hinge"/>
    <property type="match status" value="1"/>
</dbReference>
<dbReference type="AlphaFoldDB" id="A0A163F9S7"/>
<feature type="coiled-coil region" evidence="7">
    <location>
        <begin position="680"/>
        <end position="728"/>
    </location>
</feature>
<dbReference type="OrthoDB" id="9808768at2"/>
<evidence type="ECO:0000256" key="4">
    <source>
        <dbReference type="ARBA" id="ARBA00022840"/>
    </source>
</evidence>
<keyword evidence="5 7" id="KW-0175">Coiled coil</keyword>
<dbReference type="GO" id="GO:0005737">
    <property type="term" value="C:cytoplasm"/>
    <property type="evidence" value="ECO:0007669"/>
    <property type="project" value="UniProtKB-SubCell"/>
</dbReference>
<accession>A0A163F9S7</accession>
<dbReference type="InterPro" id="IPR003395">
    <property type="entry name" value="RecF/RecN/SMC_N"/>
</dbReference>
<proteinExistence type="inferred from homology"/>
<evidence type="ECO:0000256" key="6">
    <source>
        <dbReference type="ARBA" id="ARBA00023125"/>
    </source>
</evidence>
<comment type="similarity">
    <text evidence="7">Belongs to the SMC family.</text>
</comment>
<dbReference type="PANTHER" id="PTHR43977">
    <property type="entry name" value="STRUCTURAL MAINTENANCE OF CHROMOSOMES PROTEIN 3"/>
    <property type="match status" value="1"/>
</dbReference>
<organism evidence="10 11">
    <name type="scientific">Bhargavaea cecembensis</name>
    <dbReference type="NCBI Taxonomy" id="394098"/>
    <lineage>
        <taxon>Bacteria</taxon>
        <taxon>Bacillati</taxon>
        <taxon>Bacillota</taxon>
        <taxon>Bacilli</taxon>
        <taxon>Bacillales</taxon>
        <taxon>Caryophanaceae</taxon>
        <taxon>Bhargavaea</taxon>
    </lineage>
</organism>
<dbReference type="PIRSF" id="PIRSF005719">
    <property type="entry name" value="SMC"/>
    <property type="match status" value="1"/>
</dbReference>
<dbReference type="InterPro" id="IPR027417">
    <property type="entry name" value="P-loop_NTPase"/>
</dbReference>
<evidence type="ECO:0000256" key="5">
    <source>
        <dbReference type="ARBA" id="ARBA00023054"/>
    </source>
</evidence>